<evidence type="ECO:0000256" key="3">
    <source>
        <dbReference type="SAM" id="MobiDB-lite"/>
    </source>
</evidence>
<dbReference type="Pfam" id="PF13041">
    <property type="entry name" value="PPR_2"/>
    <property type="match status" value="1"/>
</dbReference>
<dbReference type="PANTHER" id="PTHR47493:SF1">
    <property type="entry name" value="OS08G0520200 PROTEIN"/>
    <property type="match status" value="1"/>
</dbReference>
<dbReference type="InterPro" id="IPR011990">
    <property type="entry name" value="TPR-like_helical_dom_sf"/>
</dbReference>
<keyword evidence="5" id="KW-1185">Reference proteome</keyword>
<feature type="repeat" description="PPR" evidence="2">
    <location>
        <begin position="480"/>
        <end position="514"/>
    </location>
</feature>
<dbReference type="Proteomes" id="UP000822688">
    <property type="component" value="Chromosome 4"/>
</dbReference>
<comment type="caution">
    <text evidence="4">The sequence shown here is derived from an EMBL/GenBank/DDBJ whole genome shotgun (WGS) entry which is preliminary data.</text>
</comment>
<dbReference type="NCBIfam" id="TIGR00756">
    <property type="entry name" value="PPR"/>
    <property type="match status" value="3"/>
</dbReference>
<dbReference type="PROSITE" id="PS51375">
    <property type="entry name" value="PPR"/>
    <property type="match status" value="5"/>
</dbReference>
<dbReference type="EMBL" id="CM026424">
    <property type="protein sequence ID" value="KAG0580990.1"/>
    <property type="molecule type" value="Genomic_DNA"/>
</dbReference>
<evidence type="ECO:0000313" key="5">
    <source>
        <dbReference type="Proteomes" id="UP000822688"/>
    </source>
</evidence>
<sequence length="611" mass="69202">MMVISGGACRSPALGVDSSSLLCSRSGFCFRSCRVLGICGSGSLRVNFLQRVQILRCGEFDTKAIRVFRAYDACFDRSKNFSARVAAGVVVACTSSQSSSGSQLDDGHEHRQSYESTESVLTESRIGGNSVSEGAVADGSDADDGNETVLLHRVENENVVPDEIPRKKSGRQKRAEVVEELQSGRSPLEVLESMTKWSPPVFWAVVDYLHAHRRMHEALEMFKWWKQQDGYRSCELHYTKFIRMLGKAHMPVQARALFVEMCGLGLRPSAVTYTCLLQSCAECGQFEEAELLLKDMVLSGDAKPNTVTYTGLIHAYGKYGMYDDMWRTFNRMKIAGIPADEFTYRTLIKAYAQGGHFDEMQLTVKEMSRNDMYADSPTMNAVVQAYAEAGLVKEMEKHYEILLKYSFIPGHKTIKAMVSAYVKKSLFFQLSRFVKRVGLRRRTVGNYLWNALLLSRAANFAMEDLKIEFENMKYAGFFPDLTTCNIMALAYSRMKQFWELHELVIMMQDNGIVPDLVTYGAVIDVFIEEDLRPKLLEELLEFKNLGLVAEVETDPLVFEVFGKGEFLIACETLSRNMEGQGMDHRTFVELVGYYFESLNMQKRPRRRVLSP</sequence>
<feature type="repeat" description="PPR" evidence="2">
    <location>
        <begin position="375"/>
        <end position="409"/>
    </location>
</feature>
<name>A0A8T0IB84_CERPU</name>
<dbReference type="InterPro" id="IPR002885">
    <property type="entry name" value="PPR_rpt"/>
</dbReference>
<proteinExistence type="predicted"/>
<evidence type="ECO:0000256" key="1">
    <source>
        <dbReference type="ARBA" id="ARBA00022737"/>
    </source>
</evidence>
<dbReference type="PANTHER" id="PTHR47493">
    <property type="entry name" value="OS08G0520200 PROTEIN"/>
    <property type="match status" value="1"/>
</dbReference>
<accession>A0A8T0IB84</accession>
<dbReference type="Pfam" id="PF13812">
    <property type="entry name" value="PPR_3"/>
    <property type="match status" value="1"/>
</dbReference>
<organism evidence="4 5">
    <name type="scientific">Ceratodon purpureus</name>
    <name type="common">Fire moss</name>
    <name type="synonym">Dicranum purpureum</name>
    <dbReference type="NCBI Taxonomy" id="3225"/>
    <lineage>
        <taxon>Eukaryota</taxon>
        <taxon>Viridiplantae</taxon>
        <taxon>Streptophyta</taxon>
        <taxon>Embryophyta</taxon>
        <taxon>Bryophyta</taxon>
        <taxon>Bryophytina</taxon>
        <taxon>Bryopsida</taxon>
        <taxon>Dicranidae</taxon>
        <taxon>Pseudoditrichales</taxon>
        <taxon>Ditrichaceae</taxon>
        <taxon>Ceratodon</taxon>
    </lineage>
</organism>
<dbReference type="AlphaFoldDB" id="A0A8T0IB84"/>
<feature type="repeat" description="PPR" evidence="2">
    <location>
        <begin position="269"/>
        <end position="303"/>
    </location>
</feature>
<dbReference type="Pfam" id="PF01535">
    <property type="entry name" value="PPR"/>
    <property type="match status" value="1"/>
</dbReference>
<evidence type="ECO:0000256" key="2">
    <source>
        <dbReference type="PROSITE-ProRule" id="PRU00708"/>
    </source>
</evidence>
<dbReference type="Gene3D" id="1.25.40.10">
    <property type="entry name" value="Tetratricopeptide repeat domain"/>
    <property type="match status" value="3"/>
</dbReference>
<reference evidence="4" key="1">
    <citation type="submission" date="2020-06" db="EMBL/GenBank/DDBJ databases">
        <title>WGS assembly of Ceratodon purpureus strain R40.</title>
        <authorList>
            <person name="Carey S.B."/>
            <person name="Jenkins J."/>
            <person name="Shu S."/>
            <person name="Lovell J.T."/>
            <person name="Sreedasyam A."/>
            <person name="Maumus F."/>
            <person name="Tiley G.P."/>
            <person name="Fernandez-Pozo N."/>
            <person name="Barry K."/>
            <person name="Chen C."/>
            <person name="Wang M."/>
            <person name="Lipzen A."/>
            <person name="Daum C."/>
            <person name="Saski C.A."/>
            <person name="Payton A.C."/>
            <person name="Mcbreen J.C."/>
            <person name="Conrad R.E."/>
            <person name="Kollar L.M."/>
            <person name="Olsson S."/>
            <person name="Huttunen S."/>
            <person name="Landis J.B."/>
            <person name="Wickett N.J."/>
            <person name="Johnson M.G."/>
            <person name="Rensing S.A."/>
            <person name="Grimwood J."/>
            <person name="Schmutz J."/>
            <person name="Mcdaniel S.F."/>
        </authorList>
    </citation>
    <scope>NUCLEOTIDE SEQUENCE</scope>
    <source>
        <strain evidence="4">R40</strain>
    </source>
</reference>
<feature type="repeat" description="PPR" evidence="2">
    <location>
        <begin position="340"/>
        <end position="374"/>
    </location>
</feature>
<protein>
    <recommendedName>
        <fullName evidence="6">Pentatricopeptide repeat-containing protein</fullName>
    </recommendedName>
</protein>
<gene>
    <name evidence="4" type="ORF">KC19_4G216100</name>
</gene>
<feature type="repeat" description="PPR" evidence="2">
    <location>
        <begin position="305"/>
        <end position="339"/>
    </location>
</feature>
<feature type="compositionally biased region" description="Polar residues" evidence="3">
    <location>
        <begin position="114"/>
        <end position="125"/>
    </location>
</feature>
<evidence type="ECO:0008006" key="6">
    <source>
        <dbReference type="Google" id="ProtNLM"/>
    </source>
</evidence>
<evidence type="ECO:0000313" key="4">
    <source>
        <dbReference type="EMBL" id="KAG0580990.1"/>
    </source>
</evidence>
<feature type="region of interest" description="Disordered" evidence="3">
    <location>
        <begin position="97"/>
        <end position="125"/>
    </location>
</feature>
<keyword evidence="1" id="KW-0677">Repeat</keyword>